<gene>
    <name evidence="2" type="ORF">PHYPSEUDO_005326</name>
</gene>
<sequence length="417" mass="48706">MSGLEHDSMATADLPNSSELVQDWAALTTETWAKEVQMEWKLKQRRETLARFRVAKKKKVADMRNERDRLELEVKRRLAALHEAASHTLREEDESNRTSDAVCQLALESDALRNENDEIYEKLQQHKRSRSLILEGLMDMSDTSTEHTTDLNLHEASKQSEWASYPLANEPGWRVLFPNGEPSFYFYPFSRDEFVALYEDSIDDFLFKPLLIHPAGTLFGWAVRDAPLTRRPVDNLVLVRTSFSMRAGFLLEDLDQLVLESDLKWLPLIVTPPNWNDRRRKDVSYQVLQEFETDAYIMACSFPGKVHTRYLHLVRRQPWTLPNGKRATTYFMTIVDSKANARSRTVEEPRDDVVWAREGANMMMVTEVDENTVEIRFEFKAACRDELHARHLFVHWTQFVCRWSQRIMPPKLLEPGE</sequence>
<organism evidence="2 3">
    <name type="scientific">Phytophthora pseudosyringae</name>
    <dbReference type="NCBI Taxonomy" id="221518"/>
    <lineage>
        <taxon>Eukaryota</taxon>
        <taxon>Sar</taxon>
        <taxon>Stramenopiles</taxon>
        <taxon>Oomycota</taxon>
        <taxon>Peronosporomycetes</taxon>
        <taxon>Peronosporales</taxon>
        <taxon>Peronosporaceae</taxon>
        <taxon>Phytophthora</taxon>
    </lineage>
</organism>
<keyword evidence="3" id="KW-1185">Reference proteome</keyword>
<dbReference type="Proteomes" id="UP000694044">
    <property type="component" value="Unassembled WGS sequence"/>
</dbReference>
<protein>
    <submittedName>
        <fullName evidence="2">Uncharacterized protein</fullName>
    </submittedName>
</protein>
<keyword evidence="1" id="KW-0175">Coiled coil</keyword>
<evidence type="ECO:0000313" key="2">
    <source>
        <dbReference type="EMBL" id="KAG7382060.1"/>
    </source>
</evidence>
<feature type="coiled-coil region" evidence="1">
    <location>
        <begin position="53"/>
        <end position="80"/>
    </location>
</feature>
<dbReference type="AlphaFoldDB" id="A0A8T1VPV4"/>
<accession>A0A8T1VPV4</accession>
<dbReference type="OrthoDB" id="104645at2759"/>
<reference evidence="2" key="1">
    <citation type="submission" date="2021-02" db="EMBL/GenBank/DDBJ databases">
        <authorList>
            <person name="Palmer J.M."/>
        </authorList>
    </citation>
    <scope>NUCLEOTIDE SEQUENCE</scope>
    <source>
        <strain evidence="2">SCRP734</strain>
    </source>
</reference>
<evidence type="ECO:0000256" key="1">
    <source>
        <dbReference type="SAM" id="Coils"/>
    </source>
</evidence>
<name>A0A8T1VPV4_9STRA</name>
<comment type="caution">
    <text evidence="2">The sequence shown here is derived from an EMBL/GenBank/DDBJ whole genome shotgun (WGS) entry which is preliminary data.</text>
</comment>
<evidence type="ECO:0000313" key="3">
    <source>
        <dbReference type="Proteomes" id="UP000694044"/>
    </source>
</evidence>
<proteinExistence type="predicted"/>
<dbReference type="EMBL" id="JAGDFM010000221">
    <property type="protein sequence ID" value="KAG7382060.1"/>
    <property type="molecule type" value="Genomic_DNA"/>
</dbReference>